<protein>
    <recommendedName>
        <fullName evidence="4">Ribosome biogenesis protein BRX1 homolog</fullName>
    </recommendedName>
</protein>
<dbReference type="GO" id="GO:0005730">
    <property type="term" value="C:nucleolus"/>
    <property type="evidence" value="ECO:0007669"/>
    <property type="project" value="UniProtKB-SubCell"/>
</dbReference>
<evidence type="ECO:0000256" key="4">
    <source>
        <dbReference type="ARBA" id="ARBA00020522"/>
    </source>
</evidence>
<dbReference type="InterPro" id="IPR007109">
    <property type="entry name" value="Brix"/>
</dbReference>
<dbReference type="WBParaSite" id="Gr19_v10_g17228.t1">
    <property type="protein sequence ID" value="Gr19_v10_g17228.t1"/>
    <property type="gene ID" value="Gr19_v10_g17228"/>
</dbReference>
<accession>A0A914HG96</accession>
<name>A0A914HG96_GLORO</name>
<evidence type="ECO:0000313" key="8">
    <source>
        <dbReference type="Proteomes" id="UP000887572"/>
    </source>
</evidence>
<dbReference type="GO" id="GO:0019843">
    <property type="term" value="F:rRNA binding"/>
    <property type="evidence" value="ECO:0007669"/>
    <property type="project" value="InterPro"/>
</dbReference>
<proteinExistence type="inferred from homology"/>
<evidence type="ECO:0000259" key="7">
    <source>
        <dbReference type="PROSITE" id="PS50833"/>
    </source>
</evidence>
<dbReference type="GO" id="GO:0000027">
    <property type="term" value="P:ribosomal large subunit assembly"/>
    <property type="evidence" value="ECO:0007669"/>
    <property type="project" value="TreeGrafter"/>
</dbReference>
<dbReference type="GO" id="GO:0006364">
    <property type="term" value="P:rRNA processing"/>
    <property type="evidence" value="ECO:0007669"/>
    <property type="project" value="InterPro"/>
</dbReference>
<sequence>MTPIYIMLEASKHSSTNSKWVDRERVMLLCSRGSLARTRHLVNDLKKLMPNAHGESKYGKNGNMAEDLNEMCELANCTKCLYFESRKGKDIYLWLSNVDGGPSAKFLVRNMHTMNELNMVGNCLKGSRPILSFDPEFDGKSHLRLVKELLANAFKTPSQHPRSQPFIDHVINFAVTEDGNIWFRNYQIASDDSELMEVGPRFVLQLIRLFDNSFCGTVLYDNPVYQTPNAIRRQIKLQKAGELRLRQGQREERKVKERTIRSVKMEDPLGEVFDTDVTMEQQQLGRMGGGQKKPSGRLARALEKRILKKNKKKTKRTT</sequence>
<evidence type="ECO:0000256" key="5">
    <source>
        <dbReference type="ARBA" id="ARBA00022517"/>
    </source>
</evidence>
<reference evidence="9" key="1">
    <citation type="submission" date="2022-11" db="UniProtKB">
        <authorList>
            <consortium name="WormBaseParasite"/>
        </authorList>
    </citation>
    <scope>IDENTIFICATION</scope>
</reference>
<keyword evidence="8" id="KW-1185">Reference proteome</keyword>
<dbReference type="PANTHER" id="PTHR13634:SF0">
    <property type="entry name" value="RIBOSOME BIOGENESIS PROTEIN BRX1 HOMOLOG"/>
    <property type="match status" value="1"/>
</dbReference>
<dbReference type="InterPro" id="IPR026532">
    <property type="entry name" value="BRX1"/>
</dbReference>
<dbReference type="Proteomes" id="UP000887572">
    <property type="component" value="Unplaced"/>
</dbReference>
<comment type="similarity">
    <text evidence="3">Belongs to the BRX1 family.</text>
</comment>
<dbReference type="SMART" id="SM00879">
    <property type="entry name" value="Brix"/>
    <property type="match status" value="1"/>
</dbReference>
<evidence type="ECO:0000256" key="6">
    <source>
        <dbReference type="ARBA" id="ARBA00023242"/>
    </source>
</evidence>
<dbReference type="Gene3D" id="3.40.50.10480">
    <property type="entry name" value="Probable brix-domain ribosomal biogenesis protein"/>
    <property type="match status" value="1"/>
</dbReference>
<evidence type="ECO:0000256" key="3">
    <source>
        <dbReference type="ARBA" id="ARBA00006369"/>
    </source>
</evidence>
<keyword evidence="6" id="KW-0539">Nucleus</keyword>
<comment type="function">
    <text evidence="1">Required for biogenesis of the 60S ribosomal subunit.</text>
</comment>
<dbReference type="PANTHER" id="PTHR13634">
    <property type="entry name" value="RIBOSOME BIOGENESIS PROTEIN BRIX"/>
    <property type="match status" value="1"/>
</dbReference>
<dbReference type="FunFam" id="3.40.50.10480:FF:000009">
    <property type="entry name" value="Ribosome biogenesis protein, putative"/>
    <property type="match status" value="1"/>
</dbReference>
<dbReference type="PROSITE" id="PS50833">
    <property type="entry name" value="BRIX"/>
    <property type="match status" value="1"/>
</dbReference>
<dbReference type="Pfam" id="PF04427">
    <property type="entry name" value="Brix"/>
    <property type="match status" value="1"/>
</dbReference>
<organism evidence="8 9">
    <name type="scientific">Globodera rostochiensis</name>
    <name type="common">Golden nematode worm</name>
    <name type="synonym">Heterodera rostochiensis</name>
    <dbReference type="NCBI Taxonomy" id="31243"/>
    <lineage>
        <taxon>Eukaryota</taxon>
        <taxon>Metazoa</taxon>
        <taxon>Ecdysozoa</taxon>
        <taxon>Nematoda</taxon>
        <taxon>Chromadorea</taxon>
        <taxon>Rhabditida</taxon>
        <taxon>Tylenchina</taxon>
        <taxon>Tylenchomorpha</taxon>
        <taxon>Tylenchoidea</taxon>
        <taxon>Heteroderidae</taxon>
        <taxon>Heteroderinae</taxon>
        <taxon>Globodera</taxon>
    </lineage>
</organism>
<dbReference type="SUPFAM" id="SSF52954">
    <property type="entry name" value="Class II aaRS ABD-related"/>
    <property type="match status" value="1"/>
</dbReference>
<dbReference type="AlphaFoldDB" id="A0A914HG96"/>
<evidence type="ECO:0000256" key="1">
    <source>
        <dbReference type="ARBA" id="ARBA00003439"/>
    </source>
</evidence>
<comment type="subcellular location">
    <subcellularLocation>
        <location evidence="2">Nucleus</location>
        <location evidence="2">Nucleolus</location>
    </subcellularLocation>
</comment>
<evidence type="ECO:0000313" key="9">
    <source>
        <dbReference type="WBParaSite" id="Gr19_v10_g17228.t1"/>
    </source>
</evidence>
<feature type="domain" description="Brix" evidence="7">
    <location>
        <begin position="24"/>
        <end position="215"/>
    </location>
</feature>
<evidence type="ECO:0000256" key="2">
    <source>
        <dbReference type="ARBA" id="ARBA00004604"/>
    </source>
</evidence>
<keyword evidence="5" id="KW-0690">Ribosome biogenesis</keyword>